<dbReference type="AlphaFoldDB" id="A0A1H6CFY4"/>
<gene>
    <name evidence="1" type="ORF">SAMN05421877_11558</name>
</gene>
<dbReference type="EMBL" id="FNUT01000015">
    <property type="protein sequence ID" value="SEG71919.1"/>
    <property type="molecule type" value="Genomic_DNA"/>
</dbReference>
<evidence type="ECO:0008006" key="3">
    <source>
        <dbReference type="Google" id="ProtNLM"/>
    </source>
</evidence>
<evidence type="ECO:0000313" key="1">
    <source>
        <dbReference type="EMBL" id="SEG71919.1"/>
    </source>
</evidence>
<keyword evidence="2" id="KW-1185">Reference proteome</keyword>
<name>A0A1H6CFY4_9SPHI</name>
<protein>
    <recommendedName>
        <fullName evidence="3">YtkA-like</fullName>
    </recommendedName>
</protein>
<dbReference type="RefSeq" id="WP_103907759.1">
    <property type="nucleotide sequence ID" value="NZ_CP049246.1"/>
</dbReference>
<sequence>MKSTIGILWACAILLVSCTKEKTDYEAEIGKVISDQTEFKEVLSKSLDGYTIRVEALNGTFYSGYNEVRIHIGTTANAGAAKIKKATFFPVLKQGAKYSSCPHQFVLTANQQVHYLKGYAVFTEVSSPENAWELNVQIQVDGKELHLTEPIQVMEQPNKNLNMTAFQGRDGKDYVIALIAPRKPNVAENEITAGIYRHDPSTAERLETNLDPAYYHYTMVKGYTLQLDPRMPEPSMGNHSSPNNKDLVQGDDGLYHGVVNYTMTGNWTLNFILLNKDGKIMKGTKVPTDFTPGVAGAKSELFIDILF</sequence>
<dbReference type="PROSITE" id="PS51257">
    <property type="entry name" value="PROKAR_LIPOPROTEIN"/>
    <property type="match status" value="1"/>
</dbReference>
<evidence type="ECO:0000313" key="2">
    <source>
        <dbReference type="Proteomes" id="UP000236731"/>
    </source>
</evidence>
<dbReference type="OrthoDB" id="1065544at2"/>
<reference evidence="2" key="1">
    <citation type="submission" date="2016-10" db="EMBL/GenBank/DDBJ databases">
        <authorList>
            <person name="Varghese N."/>
            <person name="Submissions S."/>
        </authorList>
    </citation>
    <scope>NUCLEOTIDE SEQUENCE [LARGE SCALE GENOMIC DNA]</scope>
    <source>
        <strain evidence="2">DSM 22361</strain>
    </source>
</reference>
<proteinExistence type="predicted"/>
<accession>A0A1H6CFY4</accession>
<organism evidence="1 2">
    <name type="scientific">Sphingobacterium lactis</name>
    <dbReference type="NCBI Taxonomy" id="797291"/>
    <lineage>
        <taxon>Bacteria</taxon>
        <taxon>Pseudomonadati</taxon>
        <taxon>Bacteroidota</taxon>
        <taxon>Sphingobacteriia</taxon>
        <taxon>Sphingobacteriales</taxon>
        <taxon>Sphingobacteriaceae</taxon>
        <taxon>Sphingobacterium</taxon>
    </lineage>
</organism>
<dbReference type="Proteomes" id="UP000236731">
    <property type="component" value="Unassembled WGS sequence"/>
</dbReference>